<proteinExistence type="predicted"/>
<dbReference type="PANTHER" id="PTHR34200">
    <property type="entry name" value="DENTIN SIALOPHOSPHOPROTEIN-LIKE ISOFORM X1"/>
    <property type="match status" value="1"/>
</dbReference>
<organism evidence="5 6">
    <name type="scientific">Gossypium laxum</name>
    <dbReference type="NCBI Taxonomy" id="34288"/>
    <lineage>
        <taxon>Eukaryota</taxon>
        <taxon>Viridiplantae</taxon>
        <taxon>Streptophyta</taxon>
        <taxon>Embryophyta</taxon>
        <taxon>Tracheophyta</taxon>
        <taxon>Spermatophyta</taxon>
        <taxon>Magnoliopsida</taxon>
        <taxon>eudicotyledons</taxon>
        <taxon>Gunneridae</taxon>
        <taxon>Pentapetalae</taxon>
        <taxon>rosids</taxon>
        <taxon>malvids</taxon>
        <taxon>Malvales</taxon>
        <taxon>Malvaceae</taxon>
        <taxon>Malvoideae</taxon>
        <taxon>Gossypium</taxon>
    </lineage>
</organism>
<keyword evidence="2" id="KW-0472">Membrane</keyword>
<gene>
    <name evidence="5" type="ORF">Golax_001826</name>
</gene>
<feature type="transmembrane region" description="Helical" evidence="2">
    <location>
        <begin position="162"/>
        <end position="182"/>
    </location>
</feature>
<dbReference type="InterPro" id="IPR055780">
    <property type="entry name" value="DUF7356"/>
</dbReference>
<evidence type="ECO:0000313" key="6">
    <source>
        <dbReference type="Proteomes" id="UP000593574"/>
    </source>
</evidence>
<sequence>MDSTEILSIFSFLLLFLQSHARPPVESSLPSGPSSPAPAPGPSSLAPAPGPSNHGCWLSSTSCHNESLRACLDPASIGSKKVIVLVMNEGERNLNVSVSMSHGKTKTVEVLPNLTRKVEITAKVGGNSTIQIDAGELRCAIHIGAATSSYGIFNYIPFPRHISPIFLVILTGLIIGSTYAFYKRSKRDDGIAYQQLEMGQPSSSSPNNVDVETAQGWEQDWDGEWQEVKSKLASVNGLSSRSAKRDDD</sequence>
<evidence type="ECO:0000313" key="5">
    <source>
        <dbReference type="EMBL" id="MBA0725968.1"/>
    </source>
</evidence>
<comment type="caution">
    <text evidence="5">The sequence shown here is derived from an EMBL/GenBank/DDBJ whole genome shotgun (WGS) entry which is preliminary data.</text>
</comment>
<dbReference type="Proteomes" id="UP000593574">
    <property type="component" value="Unassembled WGS sequence"/>
</dbReference>
<dbReference type="PANTHER" id="PTHR34200:SF7">
    <property type="match status" value="1"/>
</dbReference>
<keyword evidence="6" id="KW-1185">Reference proteome</keyword>
<keyword evidence="2" id="KW-1133">Transmembrane helix</keyword>
<feature type="region of interest" description="Disordered" evidence="1">
    <location>
        <begin position="25"/>
        <end position="50"/>
    </location>
</feature>
<feature type="signal peptide" evidence="3">
    <location>
        <begin position="1"/>
        <end position="21"/>
    </location>
</feature>
<evidence type="ECO:0000256" key="2">
    <source>
        <dbReference type="SAM" id="Phobius"/>
    </source>
</evidence>
<evidence type="ECO:0000256" key="3">
    <source>
        <dbReference type="SAM" id="SignalP"/>
    </source>
</evidence>
<keyword evidence="3" id="KW-0732">Signal</keyword>
<name>A0A7J9APE2_9ROSI</name>
<dbReference type="AlphaFoldDB" id="A0A7J9APE2"/>
<accession>A0A7J9APE2</accession>
<dbReference type="Pfam" id="PF24053">
    <property type="entry name" value="DUF7356"/>
    <property type="match status" value="1"/>
</dbReference>
<feature type="domain" description="DUF7356" evidence="4">
    <location>
        <begin position="51"/>
        <end position="145"/>
    </location>
</feature>
<evidence type="ECO:0000259" key="4">
    <source>
        <dbReference type="Pfam" id="PF24053"/>
    </source>
</evidence>
<evidence type="ECO:0000256" key="1">
    <source>
        <dbReference type="SAM" id="MobiDB-lite"/>
    </source>
</evidence>
<reference evidence="5 6" key="1">
    <citation type="journal article" date="2019" name="Genome Biol. Evol.">
        <title>Insights into the evolution of the New World diploid cottons (Gossypium, subgenus Houzingenia) based on genome sequencing.</title>
        <authorList>
            <person name="Grover C.E."/>
            <person name="Arick M.A. 2nd"/>
            <person name="Thrash A."/>
            <person name="Conover J.L."/>
            <person name="Sanders W.S."/>
            <person name="Peterson D.G."/>
            <person name="Frelichowski J.E."/>
            <person name="Scheffler J.A."/>
            <person name="Scheffler B.E."/>
            <person name="Wendel J.F."/>
        </authorList>
    </citation>
    <scope>NUCLEOTIDE SEQUENCE [LARGE SCALE GENOMIC DNA]</scope>
    <source>
        <strain evidence="5">4</strain>
        <tissue evidence="5">Leaf</tissue>
    </source>
</reference>
<protein>
    <recommendedName>
        <fullName evidence="4">DUF7356 domain-containing protein</fullName>
    </recommendedName>
</protein>
<dbReference type="EMBL" id="JABEZV010000012">
    <property type="protein sequence ID" value="MBA0725968.1"/>
    <property type="molecule type" value="Genomic_DNA"/>
</dbReference>
<feature type="chain" id="PRO_5029732780" description="DUF7356 domain-containing protein" evidence="3">
    <location>
        <begin position="22"/>
        <end position="248"/>
    </location>
</feature>
<keyword evidence="2" id="KW-0812">Transmembrane</keyword>